<dbReference type="EMBL" id="JACJPY010000089">
    <property type="protein sequence ID" value="MBD2152226.1"/>
    <property type="molecule type" value="Genomic_DNA"/>
</dbReference>
<evidence type="ECO:0000256" key="2">
    <source>
        <dbReference type="ARBA" id="ARBA00022723"/>
    </source>
</evidence>
<keyword evidence="6" id="KW-1185">Reference proteome</keyword>
<evidence type="ECO:0000256" key="1">
    <source>
        <dbReference type="ARBA" id="ARBA00022448"/>
    </source>
</evidence>
<proteinExistence type="predicted"/>
<keyword evidence="3" id="KW-0249">Electron transport</keyword>
<name>A0A926Z7M0_9CYAN</name>
<reference evidence="5" key="2">
    <citation type="submission" date="2020-08" db="EMBL/GenBank/DDBJ databases">
        <authorList>
            <person name="Chen M."/>
            <person name="Teng W."/>
            <person name="Zhao L."/>
            <person name="Hu C."/>
            <person name="Zhou Y."/>
            <person name="Han B."/>
            <person name="Song L."/>
            <person name="Shu W."/>
        </authorList>
    </citation>
    <scope>NUCLEOTIDE SEQUENCE</scope>
    <source>
        <strain evidence="5">FACHB-1277</strain>
    </source>
</reference>
<comment type="caution">
    <text evidence="5">The sequence shown here is derived from an EMBL/GenBank/DDBJ whole genome shotgun (WGS) entry which is preliminary data.</text>
</comment>
<sequence length="162" mass="16974">MTENISQDEQLGAAIGAIPAGLFILTSQQNDKTGTMLASWVQQAGFNPPSITFAIAKGRAFEEFVTVGSPIMVNIAAKGDGKVIGHFAKGFAPDVDPFAGVEIGTAASGQNYINSAIAYLDTTVTDSFDAGDHRIVLATIHSGAKINDGESAVHIRKNGFKY</sequence>
<evidence type="ECO:0000313" key="5">
    <source>
        <dbReference type="EMBL" id="MBD2152226.1"/>
    </source>
</evidence>
<dbReference type="GO" id="GO:0046872">
    <property type="term" value="F:metal ion binding"/>
    <property type="evidence" value="ECO:0007669"/>
    <property type="project" value="UniProtKB-KW"/>
</dbReference>
<dbReference type="Gene3D" id="2.30.110.10">
    <property type="entry name" value="Electron Transport, Fmn-binding Protein, Chain A"/>
    <property type="match status" value="1"/>
</dbReference>
<evidence type="ECO:0000256" key="3">
    <source>
        <dbReference type="ARBA" id="ARBA00022982"/>
    </source>
</evidence>
<keyword evidence="2" id="KW-0479">Metal-binding</keyword>
<accession>A0A926Z7M0</accession>
<gene>
    <name evidence="5" type="ORF">H6F44_19185</name>
</gene>
<dbReference type="GO" id="GO:0016646">
    <property type="term" value="F:oxidoreductase activity, acting on the CH-NH group of donors, NAD or NADP as acceptor"/>
    <property type="evidence" value="ECO:0007669"/>
    <property type="project" value="UniProtKB-ARBA"/>
</dbReference>
<dbReference type="PANTHER" id="PTHR32145">
    <property type="entry name" value="DIFLAVIN FLAVOPROTEIN A 2-RELATED"/>
    <property type="match status" value="1"/>
</dbReference>
<keyword evidence="1" id="KW-0813">Transport</keyword>
<dbReference type="PANTHER" id="PTHR32145:SF11">
    <property type="entry name" value="DIFLAVIN FLAVOPROTEIN A 2-RELATED"/>
    <property type="match status" value="1"/>
</dbReference>
<evidence type="ECO:0000313" key="6">
    <source>
        <dbReference type="Proteomes" id="UP000631421"/>
    </source>
</evidence>
<reference evidence="5" key="1">
    <citation type="journal article" date="2015" name="ISME J.">
        <title>Draft Genome Sequence of Streptomyces incarnatus NRRL8089, which Produces the Nucleoside Antibiotic Sinefungin.</title>
        <authorList>
            <person name="Oshima K."/>
            <person name="Hattori M."/>
            <person name="Shimizu H."/>
            <person name="Fukuda K."/>
            <person name="Nemoto M."/>
            <person name="Inagaki K."/>
            <person name="Tamura T."/>
        </authorList>
    </citation>
    <scope>NUCLEOTIDE SEQUENCE</scope>
    <source>
        <strain evidence="5">FACHB-1277</strain>
    </source>
</reference>
<protein>
    <submittedName>
        <fullName evidence="5">Flavin reductase family protein</fullName>
    </submittedName>
</protein>
<organism evidence="5 6">
    <name type="scientific">Pseudanabaena cinerea FACHB-1277</name>
    <dbReference type="NCBI Taxonomy" id="2949581"/>
    <lineage>
        <taxon>Bacteria</taxon>
        <taxon>Bacillati</taxon>
        <taxon>Cyanobacteriota</taxon>
        <taxon>Cyanophyceae</taxon>
        <taxon>Pseudanabaenales</taxon>
        <taxon>Pseudanabaenaceae</taxon>
        <taxon>Pseudanabaena</taxon>
        <taxon>Pseudanabaena cinerea</taxon>
    </lineage>
</organism>
<dbReference type="GO" id="GO:0010181">
    <property type="term" value="F:FMN binding"/>
    <property type="evidence" value="ECO:0007669"/>
    <property type="project" value="InterPro"/>
</dbReference>
<dbReference type="InterPro" id="IPR051285">
    <property type="entry name" value="NADH_oxidoreductase_modular"/>
</dbReference>
<dbReference type="Proteomes" id="UP000631421">
    <property type="component" value="Unassembled WGS sequence"/>
</dbReference>
<dbReference type="SMART" id="SM00903">
    <property type="entry name" value="Flavin_Reduct"/>
    <property type="match status" value="1"/>
</dbReference>
<dbReference type="AlphaFoldDB" id="A0A926Z7M0"/>
<dbReference type="SUPFAM" id="SSF50475">
    <property type="entry name" value="FMN-binding split barrel"/>
    <property type="match status" value="1"/>
</dbReference>
<dbReference type="InterPro" id="IPR012349">
    <property type="entry name" value="Split_barrel_FMN-bd"/>
</dbReference>
<evidence type="ECO:0000259" key="4">
    <source>
        <dbReference type="SMART" id="SM00903"/>
    </source>
</evidence>
<feature type="domain" description="Flavin reductase like" evidence="4">
    <location>
        <begin position="15"/>
        <end position="162"/>
    </location>
</feature>
<dbReference type="InterPro" id="IPR002563">
    <property type="entry name" value="Flavin_Rdtase-like_dom"/>
</dbReference>
<dbReference type="Pfam" id="PF01613">
    <property type="entry name" value="Flavin_Reduct"/>
    <property type="match status" value="1"/>
</dbReference>